<dbReference type="Gene3D" id="3.30.460.10">
    <property type="entry name" value="Beta Polymerase, domain 2"/>
    <property type="match status" value="1"/>
</dbReference>
<dbReference type="PRINTS" id="PR00783">
    <property type="entry name" value="MINTRINSICP"/>
</dbReference>
<dbReference type="Proteomes" id="UP001178507">
    <property type="component" value="Unassembled WGS sequence"/>
</dbReference>
<protein>
    <recommendedName>
        <fullName evidence="8">RelA/SpoT domain-containing protein</fullName>
    </recommendedName>
</protein>
<dbReference type="PANTHER" id="PTHR21262:SF31">
    <property type="entry name" value="GTP PYROPHOSPHOKINASE"/>
    <property type="match status" value="1"/>
</dbReference>
<accession>A0AA36MYB4</accession>
<dbReference type="PANTHER" id="PTHR21262">
    <property type="entry name" value="GUANOSINE-3',5'-BIS DIPHOSPHATE 3'-PYROPHOSPHOHYDROLASE"/>
    <property type="match status" value="1"/>
</dbReference>
<evidence type="ECO:0000313" key="10">
    <source>
        <dbReference type="Proteomes" id="UP001178507"/>
    </source>
</evidence>
<evidence type="ECO:0000256" key="1">
    <source>
        <dbReference type="ARBA" id="ARBA00004141"/>
    </source>
</evidence>
<dbReference type="GO" id="GO:0015969">
    <property type="term" value="P:guanosine tetraphosphate metabolic process"/>
    <property type="evidence" value="ECO:0007669"/>
    <property type="project" value="InterPro"/>
</dbReference>
<evidence type="ECO:0000256" key="2">
    <source>
        <dbReference type="ARBA" id="ARBA00022448"/>
    </source>
</evidence>
<evidence type="ECO:0000256" key="3">
    <source>
        <dbReference type="ARBA" id="ARBA00022692"/>
    </source>
</evidence>
<dbReference type="Gene3D" id="1.20.1080.10">
    <property type="entry name" value="Glycerol uptake facilitator protein"/>
    <property type="match status" value="1"/>
</dbReference>
<evidence type="ECO:0000313" key="9">
    <source>
        <dbReference type="EMBL" id="CAJ1388020.1"/>
    </source>
</evidence>
<dbReference type="SUPFAM" id="SSF81338">
    <property type="entry name" value="Aquaporin-like"/>
    <property type="match status" value="1"/>
</dbReference>
<dbReference type="GO" id="GO:0016020">
    <property type="term" value="C:membrane"/>
    <property type="evidence" value="ECO:0007669"/>
    <property type="project" value="UniProtKB-SubCell"/>
</dbReference>
<dbReference type="AlphaFoldDB" id="A0AA36MYB4"/>
<dbReference type="SMART" id="SM00954">
    <property type="entry name" value="RelA_SpoT"/>
    <property type="match status" value="1"/>
</dbReference>
<name>A0AA36MYB4_9DINO</name>
<comment type="similarity">
    <text evidence="6">Belongs to the MIP/aquaporin (TC 1.A.8) family.</text>
</comment>
<organism evidence="9 10">
    <name type="scientific">Effrenium voratum</name>
    <dbReference type="NCBI Taxonomy" id="2562239"/>
    <lineage>
        <taxon>Eukaryota</taxon>
        <taxon>Sar</taxon>
        <taxon>Alveolata</taxon>
        <taxon>Dinophyceae</taxon>
        <taxon>Suessiales</taxon>
        <taxon>Symbiodiniaceae</taxon>
        <taxon>Effrenium</taxon>
    </lineage>
</organism>
<dbReference type="InterPro" id="IPR043519">
    <property type="entry name" value="NT_sf"/>
</dbReference>
<dbReference type="EMBL" id="CAUJNA010001624">
    <property type="protein sequence ID" value="CAJ1388020.1"/>
    <property type="molecule type" value="Genomic_DNA"/>
</dbReference>
<sequence>MTLERLLRDRIKDELEDAGFAITHPEERTELRRLLGGPEGEALVNSASRELQQVLETGQPLRELSSLRVSGRAKTAYSTWKKMKKKRLEFQQVWDRSAIRVILDAPSAERAEQLCYEVRDIIAQMWPLRDKQKDYIGNPKSNGYRSLHLVAQRAGQPFEAGARAFTPLRLPLMSWLPELRLVVAEFLLTTIWVFVSQDAALSATACLPSCGRRTGGPCPPPTLNVQVSLATGFAAAVACGLTFAPKGNLGGHFNPAVSLTLGLAGAVPPARVAAFIVAQLLASLLATCLAMVVVGRPCMEDNFTMMSDIMGPTMPRLLLFTILSLVIVLVPLWAHERQGSMAVPVLVGFSYIACSLAGLPQLMDVPNLLRSFGLLLMGVRSWNMCWPTMVGSIFAALLAVAADRVVFAPDPKREEDSDEEDSHAM</sequence>
<dbReference type="Pfam" id="PF00230">
    <property type="entry name" value="MIP"/>
    <property type="match status" value="1"/>
</dbReference>
<dbReference type="InterPro" id="IPR022357">
    <property type="entry name" value="MIP_CS"/>
</dbReference>
<dbReference type="GO" id="GO:0015267">
    <property type="term" value="F:channel activity"/>
    <property type="evidence" value="ECO:0007669"/>
    <property type="project" value="InterPro"/>
</dbReference>
<evidence type="ECO:0000256" key="5">
    <source>
        <dbReference type="ARBA" id="ARBA00023136"/>
    </source>
</evidence>
<feature type="transmembrane region" description="Helical" evidence="7">
    <location>
        <begin position="316"/>
        <end position="335"/>
    </location>
</feature>
<feature type="transmembrane region" description="Helical" evidence="7">
    <location>
        <begin position="272"/>
        <end position="295"/>
    </location>
</feature>
<evidence type="ECO:0000256" key="7">
    <source>
        <dbReference type="SAM" id="Phobius"/>
    </source>
</evidence>
<keyword evidence="3 6" id="KW-0812">Transmembrane</keyword>
<gene>
    <name evidence="9" type="ORF">EVOR1521_LOCUS13975</name>
</gene>
<keyword evidence="10" id="KW-1185">Reference proteome</keyword>
<dbReference type="InterPro" id="IPR023271">
    <property type="entry name" value="Aquaporin-like"/>
</dbReference>
<feature type="transmembrane region" description="Helical" evidence="7">
    <location>
        <begin position="341"/>
        <end position="363"/>
    </location>
</feature>
<dbReference type="Pfam" id="PF04607">
    <property type="entry name" value="RelA_SpoT"/>
    <property type="match status" value="1"/>
</dbReference>
<reference evidence="9" key="1">
    <citation type="submission" date="2023-08" db="EMBL/GenBank/DDBJ databases">
        <authorList>
            <person name="Chen Y."/>
            <person name="Shah S."/>
            <person name="Dougan E. K."/>
            <person name="Thang M."/>
            <person name="Chan C."/>
        </authorList>
    </citation>
    <scope>NUCLEOTIDE SEQUENCE</scope>
</reference>
<evidence type="ECO:0000259" key="8">
    <source>
        <dbReference type="SMART" id="SM00954"/>
    </source>
</evidence>
<evidence type="ECO:0000256" key="4">
    <source>
        <dbReference type="ARBA" id="ARBA00022989"/>
    </source>
</evidence>
<feature type="domain" description="RelA/SpoT" evidence="8">
    <location>
        <begin position="71"/>
        <end position="168"/>
    </location>
</feature>
<comment type="caution">
    <text evidence="9">The sequence shown here is derived from an EMBL/GenBank/DDBJ whole genome shotgun (WGS) entry which is preliminary data.</text>
</comment>
<evidence type="ECO:0000256" key="6">
    <source>
        <dbReference type="RuleBase" id="RU000477"/>
    </source>
</evidence>
<feature type="transmembrane region" description="Helical" evidence="7">
    <location>
        <begin position="384"/>
        <end position="402"/>
    </location>
</feature>
<dbReference type="SUPFAM" id="SSF81301">
    <property type="entry name" value="Nucleotidyltransferase"/>
    <property type="match status" value="1"/>
</dbReference>
<comment type="subcellular location">
    <subcellularLocation>
        <location evidence="1">Membrane</location>
        <topology evidence="1">Multi-pass membrane protein</topology>
    </subcellularLocation>
</comment>
<dbReference type="PROSITE" id="PS00221">
    <property type="entry name" value="MIP"/>
    <property type="match status" value="1"/>
</dbReference>
<keyword evidence="5 7" id="KW-0472">Membrane</keyword>
<keyword evidence="4 7" id="KW-1133">Transmembrane helix</keyword>
<keyword evidence="2 6" id="KW-0813">Transport</keyword>
<dbReference type="CDD" id="cd05399">
    <property type="entry name" value="NT_Rel-Spo_like"/>
    <property type="match status" value="1"/>
</dbReference>
<dbReference type="InterPro" id="IPR007685">
    <property type="entry name" value="RelA_SpoT"/>
</dbReference>
<dbReference type="InterPro" id="IPR000425">
    <property type="entry name" value="MIP"/>
</dbReference>
<proteinExistence type="inferred from homology"/>